<organism evidence="2 3">
    <name type="scientific">Methylacidiphilum kamchatkense Kam1</name>
    <dbReference type="NCBI Taxonomy" id="1202785"/>
    <lineage>
        <taxon>Bacteria</taxon>
        <taxon>Pseudomonadati</taxon>
        <taxon>Verrucomicrobiota</taxon>
        <taxon>Methylacidiphilae</taxon>
        <taxon>Methylacidiphilales</taxon>
        <taxon>Methylacidiphilaceae</taxon>
        <taxon>Methylacidiphilum (ex Ratnadevi et al. 2023)</taxon>
    </lineage>
</organism>
<accession>A0A516TJR1</accession>
<dbReference type="Proteomes" id="UP000315925">
    <property type="component" value="Chromosome"/>
</dbReference>
<feature type="compositionally biased region" description="Basic and acidic residues" evidence="1">
    <location>
        <begin position="7"/>
        <end position="17"/>
    </location>
</feature>
<protein>
    <submittedName>
        <fullName evidence="2">Uncharacterized protein</fullName>
    </submittedName>
</protein>
<reference evidence="3" key="1">
    <citation type="submission" date="2019-03" db="EMBL/GenBank/DDBJ databases">
        <title>Complete genome of Methylacidiphilum kamchatkense Kam1.</title>
        <authorList>
            <person name="Kruse T."/>
            <person name="Murarilal Ratnadevi C."/>
            <person name="Erikstad H.-A."/>
            <person name="Birkeland N.-K."/>
        </authorList>
    </citation>
    <scope>NUCLEOTIDE SEQUENCE [LARGE SCALE GENOMIC DNA]</scope>
    <source>
        <strain evidence="3">kam1</strain>
    </source>
</reference>
<dbReference type="KEGG" id="mkc:kam1_237"/>
<evidence type="ECO:0000313" key="2">
    <source>
        <dbReference type="EMBL" id="QDQ41492.1"/>
    </source>
</evidence>
<dbReference type="AlphaFoldDB" id="A0A516TJR1"/>
<dbReference type="EMBL" id="CP037899">
    <property type="protein sequence ID" value="QDQ41492.1"/>
    <property type="molecule type" value="Genomic_DNA"/>
</dbReference>
<feature type="region of interest" description="Disordered" evidence="1">
    <location>
        <begin position="1"/>
        <end position="23"/>
    </location>
</feature>
<gene>
    <name evidence="2" type="ORF">kam1_237</name>
</gene>
<proteinExistence type="predicted"/>
<sequence length="83" mass="9177">MFASWDKSADGPQEEKPPLQGKEIATSYRVLSKAKSRINPDHPLAHIAAIARHLAKKLPPHLGNVPRVYQGSRLPSLEIGWMA</sequence>
<name>A0A516TJR1_9BACT</name>
<evidence type="ECO:0000313" key="3">
    <source>
        <dbReference type="Proteomes" id="UP000315925"/>
    </source>
</evidence>
<evidence type="ECO:0000256" key="1">
    <source>
        <dbReference type="SAM" id="MobiDB-lite"/>
    </source>
</evidence>